<accession>A0ABD5XZN1</accession>
<dbReference type="AlphaFoldDB" id="A0ABD5XZN1"/>
<proteinExistence type="predicted"/>
<comment type="caution">
    <text evidence="2">The sequence shown here is derived from an EMBL/GenBank/DDBJ whole genome shotgun (WGS) entry which is preliminary data.</text>
</comment>
<dbReference type="GeneID" id="78820883"/>
<dbReference type="PANTHER" id="PTHR33608:SF6">
    <property type="entry name" value="BLL2464 PROTEIN"/>
    <property type="match status" value="1"/>
</dbReference>
<organism evidence="2 3">
    <name type="scientific">Halosimplex aquaticum</name>
    <dbReference type="NCBI Taxonomy" id="3026162"/>
    <lineage>
        <taxon>Archaea</taxon>
        <taxon>Methanobacteriati</taxon>
        <taxon>Methanobacteriota</taxon>
        <taxon>Stenosarchaea group</taxon>
        <taxon>Halobacteria</taxon>
        <taxon>Halobacteriales</taxon>
        <taxon>Haloarculaceae</taxon>
        <taxon>Halosimplex</taxon>
    </lineage>
</organism>
<evidence type="ECO:0000313" key="2">
    <source>
        <dbReference type="EMBL" id="MFC7140587.1"/>
    </source>
</evidence>
<dbReference type="EMBL" id="JBHTAS010000001">
    <property type="protein sequence ID" value="MFC7140587.1"/>
    <property type="molecule type" value="Genomic_DNA"/>
</dbReference>
<dbReference type="Pfam" id="PF01882">
    <property type="entry name" value="DUF58"/>
    <property type="match status" value="1"/>
</dbReference>
<sequence length="488" mass="52786">MRPTRRFWVLAALAVVAGAWAVTIGRPALLVGVCGVCAWLLAQQYRFLVALRGTAASLEVSQRCSTARTVTDAATYFTVTARAESAGSLALTVDADPPVAADGSVEPLRLEPGGAEARGTFEFSWPVAGTFGFGAPTVTARDRLGLFEQRLRPSAERPTVTVEARRPQTVHVGEGGDPITAGFGDHESGQAGRGLEPAEVRKYVAGDAVRRIDWKATARLNETHVREFTSQTDRETHLFVDHRAGTADGSPGESNLDYARHVALAFVDHAEESSERVGCQTVGDEGLTGVFEPRADMEHLRQIRRHLNAVTPTGAAESEAVGDRNAGRVRAPQTPTAPERVRATSQRLAGDGSAFASRLGPFFDRPDAYVRAISDRPLFRAVDAEPPRMAGVQWTVIVTDDERRTELRETVKRASDRGPVLVFLTPTALFEPGGLDDIDAAYDAYLDFEEFRRDLSTLSGVTAFEVGPADRLSTVLANAPDRRAVRQQ</sequence>
<dbReference type="InterPro" id="IPR002881">
    <property type="entry name" value="DUF58"/>
</dbReference>
<dbReference type="Proteomes" id="UP001596432">
    <property type="component" value="Unassembled WGS sequence"/>
</dbReference>
<dbReference type="PANTHER" id="PTHR33608">
    <property type="entry name" value="BLL2464 PROTEIN"/>
    <property type="match status" value="1"/>
</dbReference>
<feature type="domain" description="DUF58" evidence="1">
    <location>
        <begin position="199"/>
        <end position="315"/>
    </location>
</feature>
<gene>
    <name evidence="2" type="ORF">ACFQMA_12215</name>
</gene>
<keyword evidence="3" id="KW-1185">Reference proteome</keyword>
<protein>
    <submittedName>
        <fullName evidence="2">DUF58 domain-containing protein</fullName>
    </submittedName>
</protein>
<reference evidence="2 3" key="1">
    <citation type="journal article" date="2019" name="Int. J. Syst. Evol. Microbiol.">
        <title>The Global Catalogue of Microorganisms (GCM) 10K type strain sequencing project: providing services to taxonomists for standard genome sequencing and annotation.</title>
        <authorList>
            <consortium name="The Broad Institute Genomics Platform"/>
            <consortium name="The Broad Institute Genome Sequencing Center for Infectious Disease"/>
            <person name="Wu L."/>
            <person name="Ma J."/>
        </authorList>
    </citation>
    <scope>NUCLEOTIDE SEQUENCE [LARGE SCALE GENOMIC DNA]</scope>
    <source>
        <strain evidence="2 3">XZYJT29</strain>
    </source>
</reference>
<evidence type="ECO:0000259" key="1">
    <source>
        <dbReference type="Pfam" id="PF01882"/>
    </source>
</evidence>
<evidence type="ECO:0000313" key="3">
    <source>
        <dbReference type="Proteomes" id="UP001596432"/>
    </source>
</evidence>
<dbReference type="RefSeq" id="WP_274326141.1">
    <property type="nucleotide sequence ID" value="NZ_CP118158.1"/>
</dbReference>
<name>A0ABD5XZN1_9EURY</name>